<evidence type="ECO:0000313" key="1">
    <source>
        <dbReference type="EMBL" id="TBU24802.1"/>
    </source>
</evidence>
<dbReference type="AlphaFoldDB" id="A0A4Q9MFF1"/>
<protein>
    <submittedName>
        <fullName evidence="1">Uncharacterized protein</fullName>
    </submittedName>
</protein>
<organism evidence="1">
    <name type="scientific">Dichomitus squalens</name>
    <dbReference type="NCBI Taxonomy" id="114155"/>
    <lineage>
        <taxon>Eukaryota</taxon>
        <taxon>Fungi</taxon>
        <taxon>Dikarya</taxon>
        <taxon>Basidiomycota</taxon>
        <taxon>Agaricomycotina</taxon>
        <taxon>Agaricomycetes</taxon>
        <taxon>Polyporales</taxon>
        <taxon>Polyporaceae</taxon>
        <taxon>Dichomitus</taxon>
    </lineage>
</organism>
<dbReference type="EMBL" id="ML143472">
    <property type="protein sequence ID" value="TBU24802.1"/>
    <property type="molecule type" value="Genomic_DNA"/>
</dbReference>
<dbReference type="OrthoDB" id="2757990at2759"/>
<proteinExistence type="predicted"/>
<sequence length="334" mass="38270">MPSRRKPLDTPPSLKLRTCFQCRQPPGTDVQLKRCAGEICRPIVKDTKGPTSLERTELVVRRYGYGNAIEFHQALKDFIEANHRAFQTFAKALALVQGDSASDSDEALSRMLEVDLLCSKNSRQLNPTCSFVMSSYRWVTLDDFRSEANNAEEWARAGSLRELATERYKKNPEFKALRTIVFRVAAVGMYDLYFYAQYRRTLPILDPAPQDIASLPAMVEDVFAITKASINADMAFKRVDDDTSDYLPLPGRFVRKHKSWVWEASFSSWDTLMANGRRCWELDLVIDVLSRLKSGYAIPDNLDFGQSNMHLALSHHRYMAVDERENIDLDYFKP</sequence>
<reference evidence="1" key="1">
    <citation type="submission" date="2019-01" db="EMBL/GenBank/DDBJ databases">
        <title>Draft genome sequences of three monokaryotic isolates of the white-rot basidiomycete fungus Dichomitus squalens.</title>
        <authorList>
            <consortium name="DOE Joint Genome Institute"/>
            <person name="Lopez S.C."/>
            <person name="Andreopoulos B."/>
            <person name="Pangilinan J."/>
            <person name="Lipzen A."/>
            <person name="Riley R."/>
            <person name="Ahrendt S."/>
            <person name="Ng V."/>
            <person name="Barry K."/>
            <person name="Daum C."/>
            <person name="Grigoriev I.V."/>
            <person name="Hilden K.S."/>
            <person name="Makela M.R."/>
            <person name="de Vries R.P."/>
        </authorList>
    </citation>
    <scope>NUCLEOTIDE SEQUENCE [LARGE SCALE GENOMIC DNA]</scope>
    <source>
        <strain evidence="1">OM18370.1</strain>
    </source>
</reference>
<gene>
    <name evidence="1" type="ORF">BD311DRAFT_867888</name>
</gene>
<dbReference type="Proteomes" id="UP000292957">
    <property type="component" value="Unassembled WGS sequence"/>
</dbReference>
<accession>A0A4Q9MFF1</accession>
<name>A0A4Q9MFF1_9APHY</name>